<dbReference type="OrthoDB" id="9814256at2"/>
<accession>A0A1B2I5X6</accession>
<evidence type="ECO:0000313" key="8">
    <source>
        <dbReference type="EMBL" id="ANZ45372.1"/>
    </source>
</evidence>
<sequence length="229" mass="26101">MDVINTRKRIEEDLSLLKNMIYRMSGLAAESIERAVWALKNNDAEMAQKVIADGDVIDDLEEKLDAACMEFAARYQPLGEDLRVVVSIMHIAVDLERIGDYGENIAKVTLSLCKLPQLKPLIDIPRMVETIKEMLRLSMTAIETHDGEAALRVFPMDDEVDDLEKQIMRELLLLIMEKPERIEQSFNLMNVSKTLERAGDHATNVAERVAYMYTGRPVKASSYRRKKMA</sequence>
<dbReference type="InterPro" id="IPR038078">
    <property type="entry name" value="PhoU-like_sf"/>
</dbReference>
<dbReference type="KEGG" id="cpor:BED41_10035"/>
<dbReference type="GO" id="GO:0045936">
    <property type="term" value="P:negative regulation of phosphate metabolic process"/>
    <property type="evidence" value="ECO:0007669"/>
    <property type="project" value="InterPro"/>
</dbReference>
<dbReference type="NCBIfam" id="TIGR02135">
    <property type="entry name" value="phoU_full"/>
    <property type="match status" value="1"/>
</dbReference>
<dbReference type="GO" id="GO:0006817">
    <property type="term" value="P:phosphate ion transport"/>
    <property type="evidence" value="ECO:0007669"/>
    <property type="project" value="UniProtKB-KW"/>
</dbReference>
<keyword evidence="4 7" id="KW-0813">Transport</keyword>
<dbReference type="PIRSF" id="PIRSF003107">
    <property type="entry name" value="PhoU"/>
    <property type="match status" value="1"/>
</dbReference>
<evidence type="ECO:0000256" key="1">
    <source>
        <dbReference type="ARBA" id="ARBA00004496"/>
    </source>
</evidence>
<evidence type="ECO:0000256" key="6">
    <source>
        <dbReference type="ARBA" id="ARBA00022592"/>
    </source>
</evidence>
<comment type="subcellular location">
    <subcellularLocation>
        <location evidence="1 7">Cytoplasm</location>
    </subcellularLocation>
</comment>
<dbReference type="PANTHER" id="PTHR42930:SF3">
    <property type="entry name" value="PHOSPHATE-SPECIFIC TRANSPORT SYSTEM ACCESSORY PROTEIN PHOU"/>
    <property type="match status" value="1"/>
</dbReference>
<dbReference type="GO" id="GO:0005737">
    <property type="term" value="C:cytoplasm"/>
    <property type="evidence" value="ECO:0007669"/>
    <property type="project" value="UniProtKB-SubCell"/>
</dbReference>
<dbReference type="InterPro" id="IPR028366">
    <property type="entry name" value="PhoU"/>
</dbReference>
<dbReference type="STRING" id="1197717.BED41_10035"/>
<dbReference type="FunFam" id="1.20.58.220:FF:000004">
    <property type="entry name" value="Phosphate-specific transport system accessory protein PhoU"/>
    <property type="match status" value="1"/>
</dbReference>
<evidence type="ECO:0000256" key="7">
    <source>
        <dbReference type="PIRNR" id="PIRNR003107"/>
    </source>
</evidence>
<gene>
    <name evidence="8" type="ORF">BED41_10035</name>
</gene>
<keyword evidence="9" id="KW-1185">Reference proteome</keyword>
<evidence type="ECO:0000256" key="3">
    <source>
        <dbReference type="ARBA" id="ARBA00011738"/>
    </source>
</evidence>
<dbReference type="GeneID" id="83058187"/>
<comment type="function">
    <text evidence="7">Plays a role in the regulation of phosphate uptake.</text>
</comment>
<evidence type="ECO:0000256" key="5">
    <source>
        <dbReference type="ARBA" id="ARBA00022490"/>
    </source>
</evidence>
<comment type="subunit">
    <text evidence="3 7">Homodimer.</text>
</comment>
<dbReference type="GO" id="GO:0030643">
    <property type="term" value="P:intracellular phosphate ion homeostasis"/>
    <property type="evidence" value="ECO:0007669"/>
    <property type="project" value="InterPro"/>
</dbReference>
<reference evidence="8" key="1">
    <citation type="submission" date="2016-08" db="EMBL/GenBank/DDBJ databases">
        <title>Complete genome of Cloacibacillus porcorum.</title>
        <authorList>
            <person name="Looft T."/>
            <person name="Bayles D.O."/>
            <person name="Alt D.P."/>
        </authorList>
    </citation>
    <scope>NUCLEOTIDE SEQUENCE [LARGE SCALE GENOMIC DNA]</scope>
    <source>
        <strain evidence="8">CL-84</strain>
    </source>
</reference>
<evidence type="ECO:0000256" key="2">
    <source>
        <dbReference type="ARBA" id="ARBA00008107"/>
    </source>
</evidence>
<protein>
    <recommendedName>
        <fullName evidence="7">Phosphate-specific transport system accessory protein PhoU</fullName>
    </recommendedName>
</protein>
<dbReference type="Gene3D" id="1.20.58.220">
    <property type="entry name" value="Phosphate transport system protein phou homolog 2, domain 2"/>
    <property type="match status" value="2"/>
</dbReference>
<name>A0A1B2I5X6_9BACT</name>
<proteinExistence type="inferred from homology"/>
<evidence type="ECO:0000256" key="4">
    <source>
        <dbReference type="ARBA" id="ARBA00022448"/>
    </source>
</evidence>
<dbReference type="Proteomes" id="UP000093044">
    <property type="component" value="Chromosome"/>
</dbReference>
<dbReference type="InterPro" id="IPR026022">
    <property type="entry name" value="PhoU_dom"/>
</dbReference>
<keyword evidence="5 7" id="KW-0963">Cytoplasm</keyword>
<comment type="similarity">
    <text evidence="2 7">Belongs to the PhoU family.</text>
</comment>
<evidence type="ECO:0000313" key="9">
    <source>
        <dbReference type="Proteomes" id="UP000093044"/>
    </source>
</evidence>
<dbReference type="AlphaFoldDB" id="A0A1B2I5X6"/>
<organism evidence="8 9">
    <name type="scientific">Cloacibacillus porcorum</name>
    <dbReference type="NCBI Taxonomy" id="1197717"/>
    <lineage>
        <taxon>Bacteria</taxon>
        <taxon>Thermotogati</taxon>
        <taxon>Synergistota</taxon>
        <taxon>Synergistia</taxon>
        <taxon>Synergistales</taxon>
        <taxon>Synergistaceae</taxon>
        <taxon>Cloacibacillus</taxon>
    </lineage>
</organism>
<dbReference type="SUPFAM" id="SSF109755">
    <property type="entry name" value="PhoU-like"/>
    <property type="match status" value="1"/>
</dbReference>
<keyword evidence="6 7" id="KW-0592">Phosphate transport</keyword>
<dbReference type="PANTHER" id="PTHR42930">
    <property type="entry name" value="PHOSPHATE-SPECIFIC TRANSPORT SYSTEM ACCESSORY PROTEIN PHOU"/>
    <property type="match status" value="1"/>
</dbReference>
<dbReference type="RefSeq" id="WP_066745546.1">
    <property type="nucleotide sequence ID" value="NZ_CALCLR010000062.1"/>
</dbReference>
<dbReference type="Pfam" id="PF01895">
    <property type="entry name" value="PhoU"/>
    <property type="match status" value="2"/>
</dbReference>
<dbReference type="EMBL" id="CP016757">
    <property type="protein sequence ID" value="ANZ45372.1"/>
    <property type="molecule type" value="Genomic_DNA"/>
</dbReference>